<evidence type="ECO:0000256" key="3">
    <source>
        <dbReference type="PROSITE-ProRule" id="PRU00023"/>
    </source>
</evidence>
<evidence type="ECO:0000313" key="5">
    <source>
        <dbReference type="EMBL" id="KAK3384069.1"/>
    </source>
</evidence>
<protein>
    <submittedName>
        <fullName evidence="5">Ankyrin repeat-containing domain protein</fullName>
    </submittedName>
</protein>
<keyword evidence="2 3" id="KW-0040">ANK repeat</keyword>
<feature type="repeat" description="ANK" evidence="3">
    <location>
        <begin position="508"/>
        <end position="540"/>
    </location>
</feature>
<dbReference type="InterPro" id="IPR036770">
    <property type="entry name" value="Ankyrin_rpt-contain_sf"/>
</dbReference>
<comment type="caution">
    <text evidence="5">The sequence shown here is derived from an EMBL/GenBank/DDBJ whole genome shotgun (WGS) entry which is preliminary data.</text>
</comment>
<evidence type="ECO:0000256" key="2">
    <source>
        <dbReference type="ARBA" id="ARBA00023043"/>
    </source>
</evidence>
<dbReference type="InterPro" id="IPR002110">
    <property type="entry name" value="Ankyrin_rpt"/>
</dbReference>
<reference evidence="5" key="1">
    <citation type="journal article" date="2023" name="Mol. Phylogenet. Evol.">
        <title>Genome-scale phylogeny and comparative genomics of the fungal order Sordariales.</title>
        <authorList>
            <person name="Hensen N."/>
            <person name="Bonometti L."/>
            <person name="Westerberg I."/>
            <person name="Brannstrom I.O."/>
            <person name="Guillou S."/>
            <person name="Cros-Aarteil S."/>
            <person name="Calhoun S."/>
            <person name="Haridas S."/>
            <person name="Kuo A."/>
            <person name="Mondo S."/>
            <person name="Pangilinan J."/>
            <person name="Riley R."/>
            <person name="LaButti K."/>
            <person name="Andreopoulos B."/>
            <person name="Lipzen A."/>
            <person name="Chen C."/>
            <person name="Yan M."/>
            <person name="Daum C."/>
            <person name="Ng V."/>
            <person name="Clum A."/>
            <person name="Steindorff A."/>
            <person name="Ohm R.A."/>
            <person name="Martin F."/>
            <person name="Silar P."/>
            <person name="Natvig D.O."/>
            <person name="Lalanne C."/>
            <person name="Gautier V."/>
            <person name="Ament-Velasquez S.L."/>
            <person name="Kruys A."/>
            <person name="Hutchinson M.I."/>
            <person name="Powell A.J."/>
            <person name="Barry K."/>
            <person name="Miller A.N."/>
            <person name="Grigoriev I.V."/>
            <person name="Debuchy R."/>
            <person name="Gladieux P."/>
            <person name="Hiltunen Thoren M."/>
            <person name="Johannesson H."/>
        </authorList>
    </citation>
    <scope>NUCLEOTIDE SEQUENCE</scope>
    <source>
        <strain evidence="5">CBS 958.72</strain>
    </source>
</reference>
<keyword evidence="6" id="KW-1185">Reference proteome</keyword>
<feature type="region of interest" description="Disordered" evidence="4">
    <location>
        <begin position="188"/>
        <end position="213"/>
    </location>
</feature>
<dbReference type="Pfam" id="PF13637">
    <property type="entry name" value="Ank_4"/>
    <property type="match status" value="1"/>
</dbReference>
<dbReference type="Proteomes" id="UP001287356">
    <property type="component" value="Unassembled WGS sequence"/>
</dbReference>
<proteinExistence type="predicted"/>
<keyword evidence="1" id="KW-0677">Repeat</keyword>
<dbReference type="PROSITE" id="PS50297">
    <property type="entry name" value="ANK_REP_REGION"/>
    <property type="match status" value="2"/>
</dbReference>
<dbReference type="PANTHER" id="PTHR24171">
    <property type="entry name" value="ANKYRIN REPEAT DOMAIN-CONTAINING PROTEIN 39-RELATED"/>
    <property type="match status" value="1"/>
</dbReference>
<dbReference type="PANTHER" id="PTHR24171:SF9">
    <property type="entry name" value="ANKYRIN REPEAT DOMAIN-CONTAINING PROTEIN 39"/>
    <property type="match status" value="1"/>
</dbReference>
<evidence type="ECO:0000256" key="4">
    <source>
        <dbReference type="SAM" id="MobiDB-lite"/>
    </source>
</evidence>
<dbReference type="SUPFAM" id="SSF48403">
    <property type="entry name" value="Ankyrin repeat"/>
    <property type="match status" value="1"/>
</dbReference>
<dbReference type="Gene3D" id="1.25.40.20">
    <property type="entry name" value="Ankyrin repeat-containing domain"/>
    <property type="match status" value="1"/>
</dbReference>
<accession>A0AAE0TYH7</accession>
<dbReference type="EMBL" id="JAULSN010000001">
    <property type="protein sequence ID" value="KAK3384069.1"/>
    <property type="molecule type" value="Genomic_DNA"/>
</dbReference>
<dbReference type="SMART" id="SM00248">
    <property type="entry name" value="ANK"/>
    <property type="match status" value="5"/>
</dbReference>
<sequence>MEVVGAIAGFIAIGQAIAGVHSMVVTLRTLPMARGEVISLINEAIQSFTAQDEKGGDLAAVLASAANSALLRGTEAELKSVLVDLQQLCSSSWLGLDKTNKPKPSRLKWVRNRGKIAQIYERTRTVRLNLQLAMAAVSLRCHQSQTKLLLEIRDISLPSYKSANLGAPTPEFSDEDFVVDSVFESATEYPSTSTEKHPHIMSRTHPKPRHTKQTTETEMFYVETALQGHCARGCRCQCHRTEKSTRTSPWLALFLGSLFVNYNSIPVLRPVACDSGPSGAGCRRQRKGSLALSFRYYFPAWLWPRYVEFHASVRSMTGLGASLHVALPRVLAFTDPVWPLIMTGDVPGFRNVLEAGRVFLPTDHLETGTSLMTQALNARRFEMVRFLTDMWEPLLRQHGAARDSLAGAHECLQETETASTGDLDENAQALVRYIAFDQDPDEYVRTGVHHAVLGDGDVGEAVRADPSAIDSLDQYGVLPLQLAADHGHEEAVRVLIAHGADVDRRNHQGETALHFAARNGHVGCTRLLVDAGSAIDAVDSASFDAVQSAVGTDSPGQADVLRMLLFRKPSRVHYKLVVGKTPLMTLARRQDDMARFAAAFAVLIDAGADLEAQDFGGLTVLLQAAKDRQPEKMRFLMAAGARIDAVSSVYGNVLHIAAAFANVVLLEFLDSMDLSMIDVEHATEKRGTPWDVLRFVMTRSELELEILNRPTKEVARRFAAFFRKVRDQNLQHDLEILAAVLESLRLKEGEMALKDLAPLIQRKESWNRNREAETFRTVRLQIKQAMWEAAVESVEENIEKVTLGR</sequence>
<evidence type="ECO:0000313" key="6">
    <source>
        <dbReference type="Proteomes" id="UP001287356"/>
    </source>
</evidence>
<feature type="repeat" description="ANK" evidence="3">
    <location>
        <begin position="475"/>
        <end position="507"/>
    </location>
</feature>
<gene>
    <name evidence="5" type="ORF">B0T24DRAFT_688983</name>
</gene>
<name>A0AAE0TYH7_9PEZI</name>
<dbReference type="AlphaFoldDB" id="A0AAE0TYH7"/>
<organism evidence="5 6">
    <name type="scientific">Lasiosphaeria ovina</name>
    <dbReference type="NCBI Taxonomy" id="92902"/>
    <lineage>
        <taxon>Eukaryota</taxon>
        <taxon>Fungi</taxon>
        <taxon>Dikarya</taxon>
        <taxon>Ascomycota</taxon>
        <taxon>Pezizomycotina</taxon>
        <taxon>Sordariomycetes</taxon>
        <taxon>Sordariomycetidae</taxon>
        <taxon>Sordariales</taxon>
        <taxon>Lasiosphaeriaceae</taxon>
        <taxon>Lasiosphaeria</taxon>
    </lineage>
</organism>
<reference evidence="5" key="2">
    <citation type="submission" date="2023-06" db="EMBL/GenBank/DDBJ databases">
        <authorList>
            <consortium name="Lawrence Berkeley National Laboratory"/>
            <person name="Haridas S."/>
            <person name="Hensen N."/>
            <person name="Bonometti L."/>
            <person name="Westerberg I."/>
            <person name="Brannstrom I.O."/>
            <person name="Guillou S."/>
            <person name="Cros-Aarteil S."/>
            <person name="Calhoun S."/>
            <person name="Kuo A."/>
            <person name="Mondo S."/>
            <person name="Pangilinan J."/>
            <person name="Riley R."/>
            <person name="Labutti K."/>
            <person name="Andreopoulos B."/>
            <person name="Lipzen A."/>
            <person name="Chen C."/>
            <person name="Yanf M."/>
            <person name="Daum C."/>
            <person name="Ng V."/>
            <person name="Clum A."/>
            <person name="Steindorff A."/>
            <person name="Ohm R."/>
            <person name="Martin F."/>
            <person name="Silar P."/>
            <person name="Natvig D."/>
            <person name="Lalanne C."/>
            <person name="Gautier V."/>
            <person name="Ament-Velasquez S.L."/>
            <person name="Kruys A."/>
            <person name="Hutchinson M.I."/>
            <person name="Powell A.J."/>
            <person name="Barry K."/>
            <person name="Miller A.N."/>
            <person name="Grigoriev I.V."/>
            <person name="Debuchy R."/>
            <person name="Gladieux P."/>
            <person name="Thoren M.H."/>
            <person name="Johannesson H."/>
        </authorList>
    </citation>
    <scope>NUCLEOTIDE SEQUENCE</scope>
    <source>
        <strain evidence="5">CBS 958.72</strain>
    </source>
</reference>
<dbReference type="PRINTS" id="PR01415">
    <property type="entry name" value="ANKYRIN"/>
</dbReference>
<dbReference type="PROSITE" id="PS50088">
    <property type="entry name" value="ANK_REPEAT"/>
    <property type="match status" value="2"/>
</dbReference>
<evidence type="ECO:0000256" key="1">
    <source>
        <dbReference type="ARBA" id="ARBA00022737"/>
    </source>
</evidence>
<feature type="compositionally biased region" description="Basic residues" evidence="4">
    <location>
        <begin position="199"/>
        <end position="212"/>
    </location>
</feature>